<dbReference type="Proteomes" id="UP001172680">
    <property type="component" value="Unassembled WGS sequence"/>
</dbReference>
<comment type="caution">
    <text evidence="1">The sequence shown here is derived from an EMBL/GenBank/DDBJ whole genome shotgun (WGS) entry which is preliminary data.</text>
</comment>
<protein>
    <submittedName>
        <fullName evidence="1">Uncharacterized protein</fullName>
    </submittedName>
</protein>
<organism evidence="1 2">
    <name type="scientific">Coniosporium tulheliwenetii</name>
    <dbReference type="NCBI Taxonomy" id="3383036"/>
    <lineage>
        <taxon>Eukaryota</taxon>
        <taxon>Fungi</taxon>
        <taxon>Dikarya</taxon>
        <taxon>Ascomycota</taxon>
        <taxon>Pezizomycotina</taxon>
        <taxon>Dothideomycetes</taxon>
        <taxon>Dothideomycetes incertae sedis</taxon>
        <taxon>Coniosporium</taxon>
    </lineage>
</organism>
<evidence type="ECO:0000313" key="2">
    <source>
        <dbReference type="Proteomes" id="UP001172680"/>
    </source>
</evidence>
<name>A0ACC2ZM23_9PEZI</name>
<proteinExistence type="predicted"/>
<accession>A0ACC2ZM23</accession>
<keyword evidence="2" id="KW-1185">Reference proteome</keyword>
<reference evidence="1" key="1">
    <citation type="submission" date="2022-10" db="EMBL/GenBank/DDBJ databases">
        <title>Culturing micro-colonial fungi from biological soil crusts in the Mojave desert and describing Neophaeococcomyces mojavensis, and introducing the new genera and species Taxawa tesnikishii.</title>
        <authorList>
            <person name="Kurbessoian T."/>
            <person name="Stajich J.E."/>
        </authorList>
    </citation>
    <scope>NUCLEOTIDE SEQUENCE</scope>
    <source>
        <strain evidence="1">JES_115</strain>
    </source>
</reference>
<dbReference type="EMBL" id="JAPDRP010000003">
    <property type="protein sequence ID" value="KAJ9648632.1"/>
    <property type="molecule type" value="Genomic_DNA"/>
</dbReference>
<gene>
    <name evidence="1" type="ORF">H2199_001487</name>
</gene>
<sequence>MDEEGPRQFSDERKSAPRWDSISPRKTTLPGLDLKSHASALSESIVKSYHLSMIFSLANGFKEEAIDNAEPALANNLRNLRDHDIGIFSDATEFIGEGATFNVRRTVFPDSRDVVFKSRVFNAEKDQQKSLMEKLEAILLELRVLTHAPLRHHENIVQLIQVGWQGDALDRNLKWPVLVVEYADKGTLADFFENEQAVDFDTKVSICQNVAEGLRALHSSQIVHGDLKLLNVLVYSKDDGGYTAKLSDFGGALLDTPDSYLEPTGTPPWTAPEYHTERPREELLLSDVYALGLLFWCIMLHGADPFADKEIFKLPFDREKALDVILDLKRSKDFLILAKDSIKKYGRDLDVNLIATIFDNTLQPRPYDRSLSNVQSSIRRYLQRQDSTIIDESSATDVDSQEQIDDEESEGQEDAELRVITPTLAINHVLAAFEHTAEYDSEPDQRTGAASILARMYLGSDDFGIQQDIDKGLYFLLKSAESGYREDQGLMLRMHHAFGRDVPVQAKHHLGQWLLEAGATGSMTALEDMERFGYTTELAEAKEQLATRYCGYGWEVFEPFSLEGKTYISNELQMGRERGKDLRGYFLRLSAAYGCADAAIYLVEDLQTDVNDQNEVGDSALLFAARSGHASVLLTLLRLGADPRLGDRGNNTPLHWLCSFDDSDVEVVADKLIHHGADVNSQARPFPEHGRLEYAETDFVAGTPLHRAMCRNKLTAVRKLLTLGADLEAPALDDPEVYDLDFVSKRFDNDENYDLDRSMRRPPLFEAVLYGKSANALKLLELGANARAGEDDELPLSALYQCALASFEDLTVAEELCGRGLGIDDGPPDYETPFVCAVRNGCYTLADFLRRKGANVNALSTRGLLWSSKRLQTLLGLLVLNNGPSSISGIKFLLDDQPTSRVDLTVQPTLNYTVFHVLAMLDGDSQDGLTTSRALELCDVYFEADPAALNAQSLPHENNGDGSTEARGGNTALHHAVIHANFEVAAFLLMKRADTSIRNAMGMTPLDIAALAYPTFEKRFVPREVPTSAQRQLRTARLRREEIMRMLVEATPGGVSKETLERYTLDSDDDEG</sequence>
<evidence type="ECO:0000313" key="1">
    <source>
        <dbReference type="EMBL" id="KAJ9648632.1"/>
    </source>
</evidence>